<dbReference type="InterPro" id="IPR003593">
    <property type="entry name" value="AAA+_ATPase"/>
</dbReference>
<keyword evidence="3" id="KW-0547">Nucleotide-binding</keyword>
<dbReference type="Proteomes" id="UP001198571">
    <property type="component" value="Unassembled WGS sequence"/>
</dbReference>
<evidence type="ECO:0000313" key="7">
    <source>
        <dbReference type="Proteomes" id="UP001198571"/>
    </source>
</evidence>
<proteinExistence type="inferred from homology"/>
<dbReference type="Pfam" id="PF00005">
    <property type="entry name" value="ABC_tran"/>
    <property type="match status" value="1"/>
</dbReference>
<comment type="similarity">
    <text evidence="1">Belongs to the ABC transporter superfamily.</text>
</comment>
<keyword evidence="4 6" id="KW-0067">ATP-binding</keyword>
<dbReference type="PROSITE" id="PS00211">
    <property type="entry name" value="ABC_TRANSPORTER_1"/>
    <property type="match status" value="1"/>
</dbReference>
<comment type="caution">
    <text evidence="6">The sequence shown here is derived from an EMBL/GenBank/DDBJ whole genome shotgun (WGS) entry which is preliminary data.</text>
</comment>
<evidence type="ECO:0000259" key="5">
    <source>
        <dbReference type="PROSITE" id="PS50893"/>
    </source>
</evidence>
<evidence type="ECO:0000256" key="2">
    <source>
        <dbReference type="ARBA" id="ARBA00022448"/>
    </source>
</evidence>
<dbReference type="RefSeq" id="WP_226935216.1">
    <property type="nucleotide sequence ID" value="NZ_JACDXX010000008.1"/>
</dbReference>
<accession>A0ABS8CLQ4</accession>
<evidence type="ECO:0000256" key="1">
    <source>
        <dbReference type="ARBA" id="ARBA00005417"/>
    </source>
</evidence>
<feature type="domain" description="ABC transporter" evidence="5">
    <location>
        <begin position="1"/>
        <end position="220"/>
    </location>
</feature>
<dbReference type="EMBL" id="JACDXX010000008">
    <property type="protein sequence ID" value="MCB5410309.1"/>
    <property type="molecule type" value="Genomic_DNA"/>
</dbReference>
<dbReference type="InterPro" id="IPR017871">
    <property type="entry name" value="ABC_transporter-like_CS"/>
</dbReference>
<dbReference type="SUPFAM" id="SSF52540">
    <property type="entry name" value="P-loop containing nucleoside triphosphate hydrolases"/>
    <property type="match status" value="1"/>
</dbReference>
<dbReference type="InterPro" id="IPR050166">
    <property type="entry name" value="ABC_transporter_ATP-bind"/>
</dbReference>
<evidence type="ECO:0000256" key="3">
    <source>
        <dbReference type="ARBA" id="ARBA00022741"/>
    </source>
</evidence>
<name>A0ABS8CLQ4_9RHOB</name>
<sequence>MKAVTVSGQVCMAGRPLFAPLTLQLRPGSWTSLLGPSGVGKSTLLRLIADLPIGGTFQGRVENRVPLALMAQDPALLPWLTVRQNAALGARLRGERPDQARLASILEETGLAGHGARYPPELSGGQCQRVALARVLMEDRPLILLDEPFSALDARMRLMMQDLAAGLLKGRTVLMVTHDPAEAARLSDHIFVLTETGLTGLPPPQSQPPRLPGDAATLACQAALLAQLITEGMMP</sequence>
<organism evidence="6 7">
    <name type="scientific">Pseudogemmobacter faecipullorum</name>
    <dbReference type="NCBI Taxonomy" id="2755041"/>
    <lineage>
        <taxon>Bacteria</taxon>
        <taxon>Pseudomonadati</taxon>
        <taxon>Pseudomonadota</taxon>
        <taxon>Alphaproteobacteria</taxon>
        <taxon>Rhodobacterales</taxon>
        <taxon>Paracoccaceae</taxon>
        <taxon>Pseudogemmobacter</taxon>
    </lineage>
</organism>
<keyword evidence="2" id="KW-0813">Transport</keyword>
<evidence type="ECO:0000256" key="4">
    <source>
        <dbReference type="ARBA" id="ARBA00022840"/>
    </source>
</evidence>
<reference evidence="6 7" key="1">
    <citation type="submission" date="2020-07" db="EMBL/GenBank/DDBJ databases">
        <title>Pseudogemmobacter sp. nov., isolated from poultry manure in Taiwan.</title>
        <authorList>
            <person name="Lin S.-Y."/>
            <person name="Tang Y.-S."/>
            <person name="Young C.-C."/>
        </authorList>
    </citation>
    <scope>NUCLEOTIDE SEQUENCE [LARGE SCALE GENOMIC DNA]</scope>
    <source>
        <strain evidence="6 7">CC-YST710</strain>
    </source>
</reference>
<keyword evidence="7" id="KW-1185">Reference proteome</keyword>
<dbReference type="InterPro" id="IPR027417">
    <property type="entry name" value="P-loop_NTPase"/>
</dbReference>
<dbReference type="InterPro" id="IPR003439">
    <property type="entry name" value="ABC_transporter-like_ATP-bd"/>
</dbReference>
<dbReference type="PROSITE" id="PS50893">
    <property type="entry name" value="ABC_TRANSPORTER_2"/>
    <property type="match status" value="1"/>
</dbReference>
<dbReference type="PANTHER" id="PTHR42788:SF19">
    <property type="entry name" value="ALIPHATIC SULFONATES IMPORT ATP-BINDING PROTEIN SSUB 2"/>
    <property type="match status" value="1"/>
</dbReference>
<dbReference type="GO" id="GO:0005524">
    <property type="term" value="F:ATP binding"/>
    <property type="evidence" value="ECO:0007669"/>
    <property type="project" value="UniProtKB-KW"/>
</dbReference>
<protein>
    <submittedName>
        <fullName evidence="6">ABC transporter ATP-binding protein</fullName>
    </submittedName>
</protein>
<gene>
    <name evidence="6" type="ORF">H0485_09895</name>
</gene>
<dbReference type="SMART" id="SM00382">
    <property type="entry name" value="AAA"/>
    <property type="match status" value="1"/>
</dbReference>
<dbReference type="PANTHER" id="PTHR42788">
    <property type="entry name" value="TAURINE IMPORT ATP-BINDING PROTEIN-RELATED"/>
    <property type="match status" value="1"/>
</dbReference>
<dbReference type="Gene3D" id="3.40.50.300">
    <property type="entry name" value="P-loop containing nucleotide triphosphate hydrolases"/>
    <property type="match status" value="1"/>
</dbReference>
<evidence type="ECO:0000313" key="6">
    <source>
        <dbReference type="EMBL" id="MCB5410309.1"/>
    </source>
</evidence>